<feature type="non-terminal residue" evidence="2">
    <location>
        <position position="1"/>
    </location>
</feature>
<comment type="caution">
    <text evidence="2">The sequence shown here is derived from an EMBL/GenBank/DDBJ whole genome shotgun (WGS) entry which is preliminary data.</text>
</comment>
<keyword evidence="3" id="KW-1185">Reference proteome</keyword>
<evidence type="ECO:0000313" key="2">
    <source>
        <dbReference type="EMBL" id="CAK0907443.1"/>
    </source>
</evidence>
<evidence type="ECO:0008006" key="4">
    <source>
        <dbReference type="Google" id="ProtNLM"/>
    </source>
</evidence>
<feature type="region of interest" description="Disordered" evidence="1">
    <location>
        <begin position="1"/>
        <end position="36"/>
    </location>
</feature>
<reference evidence="2" key="1">
    <citation type="submission" date="2023-10" db="EMBL/GenBank/DDBJ databases">
        <authorList>
            <person name="Chen Y."/>
            <person name="Shah S."/>
            <person name="Dougan E. K."/>
            <person name="Thang M."/>
            <person name="Chan C."/>
        </authorList>
    </citation>
    <scope>NUCLEOTIDE SEQUENCE [LARGE SCALE GENOMIC DNA]</scope>
</reference>
<evidence type="ECO:0000256" key="1">
    <source>
        <dbReference type="SAM" id="MobiDB-lite"/>
    </source>
</evidence>
<sequence>KDGAARMEEGGGQRPPSTWQEGEGTPQAQTQWRPLGEAPAVVQDTARRLAQRCQDGLGGELYAAARRCLRDSASSLEPPGSQRHRLLELLGEEKIGFLSLIDQLVHMEMRWGLQEGPVRNLSKVPSLSMFLA</sequence>
<evidence type="ECO:0000313" key="3">
    <source>
        <dbReference type="Proteomes" id="UP001189429"/>
    </source>
</evidence>
<protein>
    <recommendedName>
        <fullName evidence="4">Spindle pole body component</fullName>
    </recommendedName>
</protein>
<dbReference type="EMBL" id="CAUYUJ010021856">
    <property type="protein sequence ID" value="CAK0907443.1"/>
    <property type="molecule type" value="Genomic_DNA"/>
</dbReference>
<accession>A0ABN9Y9B5</accession>
<feature type="compositionally biased region" description="Polar residues" evidence="1">
    <location>
        <begin position="15"/>
        <end position="32"/>
    </location>
</feature>
<organism evidence="2 3">
    <name type="scientific">Prorocentrum cordatum</name>
    <dbReference type="NCBI Taxonomy" id="2364126"/>
    <lineage>
        <taxon>Eukaryota</taxon>
        <taxon>Sar</taxon>
        <taxon>Alveolata</taxon>
        <taxon>Dinophyceae</taxon>
        <taxon>Prorocentrales</taxon>
        <taxon>Prorocentraceae</taxon>
        <taxon>Prorocentrum</taxon>
    </lineage>
</organism>
<dbReference type="Proteomes" id="UP001189429">
    <property type="component" value="Unassembled WGS sequence"/>
</dbReference>
<proteinExistence type="predicted"/>
<feature type="compositionally biased region" description="Basic and acidic residues" evidence="1">
    <location>
        <begin position="1"/>
        <end position="11"/>
    </location>
</feature>
<gene>
    <name evidence="2" type="ORF">PCOR1329_LOCUS82450</name>
</gene>
<name>A0ABN9Y9B5_9DINO</name>